<feature type="region of interest" description="Disordered" evidence="1">
    <location>
        <begin position="162"/>
        <end position="266"/>
    </location>
</feature>
<reference evidence="3" key="1">
    <citation type="submission" date="2013-10" db="EMBL/GenBank/DDBJ databases">
        <title>Genomic analysis of the causative agents of coccidiosis in chickens.</title>
        <authorList>
            <person name="Reid A.J."/>
            <person name="Blake D."/>
            <person name="Billington K."/>
            <person name="Browne H."/>
            <person name="Dunn M."/>
            <person name="Hung S."/>
            <person name="Kawahara F."/>
            <person name="Miranda-Saavedra D."/>
            <person name="Mourier T."/>
            <person name="Nagra H."/>
            <person name="Otto T.D."/>
            <person name="Rawlings N."/>
            <person name="Sanchez A."/>
            <person name="Sanders M."/>
            <person name="Subramaniam C."/>
            <person name="Tay Y."/>
            <person name="Dear P."/>
            <person name="Doerig C."/>
            <person name="Gruber A."/>
            <person name="Parkinson J."/>
            <person name="Shirley M."/>
            <person name="Wan K.L."/>
            <person name="Berriman M."/>
            <person name="Tomley F."/>
            <person name="Pain A."/>
        </authorList>
    </citation>
    <scope>NUCLEOTIDE SEQUENCE [LARGE SCALE GENOMIC DNA]</scope>
    <source>
        <strain evidence="3">Houghton</strain>
    </source>
</reference>
<evidence type="ECO:0000256" key="1">
    <source>
        <dbReference type="SAM" id="MobiDB-lite"/>
    </source>
</evidence>
<name>U6KSI7_EIMTE</name>
<feature type="compositionally biased region" description="Gly residues" evidence="1">
    <location>
        <begin position="166"/>
        <end position="203"/>
    </location>
</feature>
<evidence type="ECO:0000313" key="4">
    <source>
        <dbReference type="Proteomes" id="UP000030747"/>
    </source>
</evidence>
<dbReference type="RefSeq" id="XP_013230651.1">
    <property type="nucleotide sequence ID" value="XM_013375197.1"/>
</dbReference>
<accession>U6KSI7</accession>
<dbReference type="GeneID" id="25253978"/>
<proteinExistence type="predicted"/>
<dbReference type="Pfam" id="PF11054">
    <property type="entry name" value="Surface_antigen"/>
    <property type="match status" value="1"/>
</dbReference>
<dbReference type="OrthoDB" id="346569at2759"/>
<organism evidence="3 4">
    <name type="scientific">Eimeria tenella</name>
    <name type="common">Coccidian parasite</name>
    <dbReference type="NCBI Taxonomy" id="5802"/>
    <lineage>
        <taxon>Eukaryota</taxon>
        <taxon>Sar</taxon>
        <taxon>Alveolata</taxon>
        <taxon>Apicomplexa</taxon>
        <taxon>Conoidasida</taxon>
        <taxon>Coccidia</taxon>
        <taxon>Eucoccidiorida</taxon>
        <taxon>Eimeriorina</taxon>
        <taxon>Eimeriidae</taxon>
        <taxon>Eimeria</taxon>
    </lineage>
</organism>
<evidence type="ECO:0000256" key="2">
    <source>
        <dbReference type="SAM" id="SignalP"/>
    </source>
</evidence>
<keyword evidence="2" id="KW-0732">Signal</keyword>
<feature type="chain" id="PRO_5004671849" evidence="2">
    <location>
        <begin position="23"/>
        <end position="297"/>
    </location>
</feature>
<dbReference type="Proteomes" id="UP000030747">
    <property type="component" value="Unassembled WGS sequence"/>
</dbReference>
<dbReference type="AlphaFoldDB" id="U6KSI7"/>
<dbReference type="InterPro" id="IPR021288">
    <property type="entry name" value="Surface_antigen"/>
</dbReference>
<dbReference type="VEuPathDB" id="ToxoDB:ETH_00024330"/>
<gene>
    <name evidence="3" type="ORF">ETH_00024330</name>
</gene>
<keyword evidence="4" id="KW-1185">Reference proteome</keyword>
<dbReference type="EMBL" id="HG674763">
    <property type="protein sequence ID" value="CDJ39898.1"/>
    <property type="molecule type" value="Genomic_DNA"/>
</dbReference>
<dbReference type="VEuPathDB" id="ToxoDB:ETH2_1564500"/>
<evidence type="ECO:0000313" key="3">
    <source>
        <dbReference type="EMBL" id="CDJ39898.1"/>
    </source>
</evidence>
<feature type="signal peptide" evidence="2">
    <location>
        <begin position="1"/>
        <end position="22"/>
    </location>
</feature>
<dbReference type="OMA" id="NADTINC"/>
<sequence>MKLVSSTILSALLLVPRRGADAAQPAQANADTINCLIELNAARAKADLDPFSAEQTAGKKLPIEVQGYKEARGEVAHNGGSYARDGTYAYAPQEGTTGNCTAAVRHWAEAYVNFGDDPPPVYTNDTTGLYADVRNRSFVALFNPKKSATIDCAYFSCPISTEETPNGGGGSSNGGGGGGGSGGNGAGGNGGNGNGGNGNGNGRVSGRSQENEHHTPADLEGQSEEDEAVPFAFPVSEETGSRQLQKEQKDEAPDSAQTQPPRRLSTSTQFVRGLVCLTNPPALVLGQMPFTRLKYDF</sequence>
<reference evidence="3" key="2">
    <citation type="submission" date="2013-10" db="EMBL/GenBank/DDBJ databases">
        <authorList>
            <person name="Aslett M."/>
        </authorList>
    </citation>
    <scope>NUCLEOTIDE SEQUENCE [LARGE SCALE GENOMIC DNA]</scope>
    <source>
        <strain evidence="3">Houghton</strain>
    </source>
</reference>
<protein>
    <submittedName>
        <fullName evidence="3">SAG family member</fullName>
    </submittedName>
</protein>
<feature type="compositionally biased region" description="Polar residues" evidence="1">
    <location>
        <begin position="255"/>
        <end position="266"/>
    </location>
</feature>